<keyword evidence="3" id="KW-1185">Reference proteome</keyword>
<dbReference type="RefSeq" id="WP_009720295.1">
    <property type="nucleotide sequence ID" value="NZ_GG657754.1"/>
</dbReference>
<dbReference type="InterPro" id="IPR008634">
    <property type="entry name" value="Gas-vesicle_GvpO"/>
</dbReference>
<organism evidence="2 3">
    <name type="scientific">Streptomyces himastatinicus ATCC 53653</name>
    <dbReference type="NCBI Taxonomy" id="457427"/>
    <lineage>
        <taxon>Bacteria</taxon>
        <taxon>Bacillati</taxon>
        <taxon>Actinomycetota</taxon>
        <taxon>Actinomycetes</taxon>
        <taxon>Kitasatosporales</taxon>
        <taxon>Streptomycetaceae</taxon>
        <taxon>Streptomyces</taxon>
        <taxon>Streptomyces violaceusniger group</taxon>
    </lineage>
</organism>
<evidence type="ECO:0000313" key="3">
    <source>
        <dbReference type="Proteomes" id="UP000003963"/>
    </source>
</evidence>
<feature type="region of interest" description="Disordered" evidence="1">
    <location>
        <begin position="1"/>
        <end position="26"/>
    </location>
</feature>
<dbReference type="AlphaFoldDB" id="D9WUZ7"/>
<dbReference type="PIRSF" id="PIRSF028743">
    <property type="entry name" value="GvpO_protein"/>
    <property type="match status" value="1"/>
</dbReference>
<reference evidence="2 3" key="1">
    <citation type="submission" date="2009-02" db="EMBL/GenBank/DDBJ databases">
        <title>Annotation of Streptomyces hygroscopicus strain ATCC 53653.</title>
        <authorList>
            <consortium name="The Broad Institute Genome Sequencing Platform"/>
            <consortium name="Broad Institute Microbial Sequencing Center"/>
            <person name="Fischbach M."/>
            <person name="Godfrey P."/>
            <person name="Ward D."/>
            <person name="Young S."/>
            <person name="Zeng Q."/>
            <person name="Koehrsen M."/>
            <person name="Alvarado L."/>
            <person name="Berlin A.M."/>
            <person name="Bochicchio J."/>
            <person name="Borenstein D."/>
            <person name="Chapman S.B."/>
            <person name="Chen Z."/>
            <person name="Engels R."/>
            <person name="Freedman E."/>
            <person name="Gellesch M."/>
            <person name="Goldberg J."/>
            <person name="Griggs A."/>
            <person name="Gujja S."/>
            <person name="Heilman E.R."/>
            <person name="Heiman D.I."/>
            <person name="Hepburn T.A."/>
            <person name="Howarth C."/>
            <person name="Jen D."/>
            <person name="Larson L."/>
            <person name="Lewis B."/>
            <person name="Mehta T."/>
            <person name="Park D."/>
            <person name="Pearson M."/>
            <person name="Richards J."/>
            <person name="Roberts A."/>
            <person name="Saif S."/>
            <person name="Shea T.D."/>
            <person name="Shenoy N."/>
            <person name="Sisk P."/>
            <person name="Stolte C."/>
            <person name="Sykes S.N."/>
            <person name="Thomson T."/>
            <person name="Walk T."/>
            <person name="White J."/>
            <person name="Yandava C."/>
            <person name="Straight P."/>
            <person name="Clardy J."/>
            <person name="Hung D."/>
            <person name="Kolter R."/>
            <person name="Mekalanos J."/>
            <person name="Walker S."/>
            <person name="Walsh C.T."/>
            <person name="Wieland-Brown L.C."/>
            <person name="Haas B."/>
            <person name="Nusbaum C."/>
            <person name="Birren B."/>
        </authorList>
    </citation>
    <scope>NUCLEOTIDE SEQUENCE [LARGE SCALE GENOMIC DNA]</scope>
    <source>
        <strain evidence="2 3">ATCC 53653</strain>
    </source>
</reference>
<proteinExistence type="predicted"/>
<dbReference type="HOGENOM" id="CLU_142302_3_0_11"/>
<dbReference type="Proteomes" id="UP000003963">
    <property type="component" value="Unassembled WGS sequence"/>
</dbReference>
<dbReference type="Pfam" id="PF05800">
    <property type="entry name" value="GvpO"/>
    <property type="match status" value="1"/>
</dbReference>
<dbReference type="OrthoDB" id="163447at2"/>
<protein>
    <submittedName>
        <fullName evidence="2">Putative gas vesicle synthesis protein</fullName>
    </submittedName>
</protein>
<sequence length="102" mass="11312">MTSIDPDTPETNDRPRRVPAAQAMRGAAQQLGELLGTAPESVSALQPTQDGWLADVEVVELERVPDTMTILASYRVTLDTQGMLLGYERLRRYARGQLDRGR</sequence>
<accession>D9WUZ7</accession>
<dbReference type="EMBL" id="GG657754">
    <property type="protein sequence ID" value="EFL28497.1"/>
    <property type="molecule type" value="Genomic_DNA"/>
</dbReference>
<evidence type="ECO:0000313" key="2">
    <source>
        <dbReference type="EMBL" id="EFL28497.1"/>
    </source>
</evidence>
<name>D9WUZ7_9ACTN</name>
<dbReference type="STRING" id="457427.SSOG_08211"/>
<dbReference type="GO" id="GO:0031412">
    <property type="term" value="P:gas vesicle organization"/>
    <property type="evidence" value="ECO:0007669"/>
    <property type="project" value="InterPro"/>
</dbReference>
<gene>
    <name evidence="2" type="ORF">SSOG_08211</name>
</gene>
<evidence type="ECO:0000256" key="1">
    <source>
        <dbReference type="SAM" id="MobiDB-lite"/>
    </source>
</evidence>